<evidence type="ECO:0000256" key="2">
    <source>
        <dbReference type="SAM" id="SignalP"/>
    </source>
</evidence>
<dbReference type="InterPro" id="IPR007781">
    <property type="entry name" value="NAGLU"/>
</dbReference>
<dbReference type="InterPro" id="IPR024240">
    <property type="entry name" value="NAGLU_N"/>
</dbReference>
<feature type="domain" description="Alpha-N-acetylglucosaminidase C-terminal" evidence="5">
    <location>
        <begin position="446"/>
        <end position="695"/>
    </location>
</feature>
<dbReference type="Proteomes" id="UP000192796">
    <property type="component" value="Unassembled WGS sequence"/>
</dbReference>
<evidence type="ECO:0000313" key="7">
    <source>
        <dbReference type="Proteomes" id="UP000192796"/>
    </source>
</evidence>
<dbReference type="STRING" id="1703345.A3860_32650"/>
<feature type="signal peptide" evidence="2">
    <location>
        <begin position="1"/>
        <end position="18"/>
    </location>
</feature>
<accession>A0A1V9FQK4</accession>
<dbReference type="GO" id="GO:0005975">
    <property type="term" value="P:carbohydrate metabolic process"/>
    <property type="evidence" value="ECO:0007669"/>
    <property type="project" value="UniProtKB-ARBA"/>
</dbReference>
<evidence type="ECO:0000259" key="3">
    <source>
        <dbReference type="Pfam" id="PF05089"/>
    </source>
</evidence>
<feature type="chain" id="PRO_5012280347" description="Alpha-N-acetylglucosaminidase" evidence="2">
    <location>
        <begin position="19"/>
        <end position="710"/>
    </location>
</feature>
<dbReference type="EMBL" id="LVYD01000060">
    <property type="protein sequence ID" value="OQP60567.1"/>
    <property type="molecule type" value="Genomic_DNA"/>
</dbReference>
<dbReference type="PANTHER" id="PTHR12872:SF1">
    <property type="entry name" value="ALPHA-N-ACETYLGLUCOSAMINIDASE"/>
    <property type="match status" value="1"/>
</dbReference>
<dbReference type="RefSeq" id="WP_081152668.1">
    <property type="nucleotide sequence ID" value="NZ_LVYD01000060.1"/>
</dbReference>
<evidence type="ECO:0000256" key="1">
    <source>
        <dbReference type="ARBA" id="ARBA00022801"/>
    </source>
</evidence>
<keyword evidence="7" id="KW-1185">Reference proteome</keyword>
<dbReference type="Gene3D" id="1.20.120.670">
    <property type="entry name" value="N-acetyl-b-d-glucoasminidase"/>
    <property type="match status" value="1"/>
</dbReference>
<reference evidence="6 7" key="1">
    <citation type="submission" date="2016-03" db="EMBL/GenBank/DDBJ databases">
        <title>Niastella vici sp. nov., isolated from farmland soil.</title>
        <authorList>
            <person name="Chen L."/>
            <person name="Wang D."/>
            <person name="Yang S."/>
            <person name="Wang G."/>
        </authorList>
    </citation>
    <scope>NUCLEOTIDE SEQUENCE [LARGE SCALE GENOMIC DNA]</scope>
    <source>
        <strain evidence="6 7">DJ57</strain>
    </source>
</reference>
<dbReference type="PANTHER" id="PTHR12872">
    <property type="entry name" value="ALPHA-N-ACETYLGLUCOSAMINIDASE"/>
    <property type="match status" value="1"/>
</dbReference>
<evidence type="ECO:0000259" key="5">
    <source>
        <dbReference type="Pfam" id="PF12972"/>
    </source>
</evidence>
<evidence type="ECO:0000313" key="6">
    <source>
        <dbReference type="EMBL" id="OQP60567.1"/>
    </source>
</evidence>
<organism evidence="6 7">
    <name type="scientific">Niastella vici</name>
    <dbReference type="NCBI Taxonomy" id="1703345"/>
    <lineage>
        <taxon>Bacteria</taxon>
        <taxon>Pseudomonadati</taxon>
        <taxon>Bacteroidota</taxon>
        <taxon>Chitinophagia</taxon>
        <taxon>Chitinophagales</taxon>
        <taxon>Chitinophagaceae</taxon>
        <taxon>Niastella</taxon>
    </lineage>
</organism>
<keyword evidence="2" id="KW-0732">Signal</keyword>
<dbReference type="InterPro" id="IPR024733">
    <property type="entry name" value="NAGLU_tim-barrel"/>
</dbReference>
<dbReference type="InterPro" id="IPR024732">
    <property type="entry name" value="NAGLU_C"/>
</dbReference>
<dbReference type="Gene3D" id="3.30.379.10">
    <property type="entry name" value="Chitobiase/beta-hexosaminidase domain 2-like"/>
    <property type="match status" value="1"/>
</dbReference>
<proteinExistence type="predicted"/>
<dbReference type="Pfam" id="PF12971">
    <property type="entry name" value="NAGLU_N"/>
    <property type="match status" value="1"/>
</dbReference>
<evidence type="ECO:0008006" key="8">
    <source>
        <dbReference type="Google" id="ProtNLM"/>
    </source>
</evidence>
<name>A0A1V9FQK4_9BACT</name>
<dbReference type="Gene3D" id="3.20.20.80">
    <property type="entry name" value="Glycosidases"/>
    <property type="match status" value="1"/>
</dbReference>
<evidence type="ECO:0000259" key="4">
    <source>
        <dbReference type="Pfam" id="PF12971"/>
    </source>
</evidence>
<dbReference type="GO" id="GO:0016787">
    <property type="term" value="F:hydrolase activity"/>
    <property type="evidence" value="ECO:0007669"/>
    <property type="project" value="UniProtKB-KW"/>
</dbReference>
<protein>
    <recommendedName>
        <fullName evidence="8">Alpha-N-acetylglucosaminidase</fullName>
    </recommendedName>
</protein>
<comment type="caution">
    <text evidence="6">The sequence shown here is derived from an EMBL/GenBank/DDBJ whole genome shotgun (WGS) entry which is preliminary data.</text>
</comment>
<dbReference type="Pfam" id="PF12972">
    <property type="entry name" value="NAGLU_C"/>
    <property type="match status" value="1"/>
</dbReference>
<gene>
    <name evidence="6" type="ORF">A3860_32650</name>
</gene>
<feature type="domain" description="Alpha-N-acetylglucosaminidase N-terminal" evidence="4">
    <location>
        <begin position="23"/>
        <end position="102"/>
    </location>
</feature>
<dbReference type="AlphaFoldDB" id="A0A1V9FQK4"/>
<keyword evidence="1" id="KW-0378">Hydrolase</keyword>
<dbReference type="Pfam" id="PF05089">
    <property type="entry name" value="NAGLU"/>
    <property type="match status" value="1"/>
</dbReference>
<dbReference type="OrthoDB" id="179563at2"/>
<sequence length="710" mass="81019">MRLSMYVLLLLAPFCLRAGDFDGIMQLAKRRVPWLANNLVFAKMEPVKDRETFRVQSQNGKVVIAATGPNAAAVGLNWYLKYYCHRSMSHMGDNLSPVQPLPVVKEPVVIDAMAQYRFALNYCTYNYTMSFYNWIDWERELDWMALNGVNLMLVANGEEAVWQNVLRQLGYSEKEISEFITGPAYNAWWLMGNIEGWGGPMPQSQIDSRKVLVQKMIARMQVLGIEPVMPGFYGMVPHNFNSKTRAHIITQGTWGAFTRPAILDPTDTAFNRVAGIFYSATKKLYGQHLRFFSGDPFHEGGITKGVDLGKAGANIQKAMQQQFPGAIWVLQGWQDNPKKELLAETDRSHLLIQELFGENTNNWETRNGYEGTPFIWCCVNNFGERPGLNGKLERYAGEVYRAATGPFNTYMKGVGIMPEGINNNPVSYDLVLELGWHNKPVETGSWINDYITARYGKPNDDIATAWKLFLQTIYSNPGYQEGPPESVLCARPALQIKSTSSWGKLKKGYDTALFVKAVKAFAAAAPAFANSEPYKIDLINFTRQVLANRADQVFDNLVKAYTGKNTAAFNTAANEFLTLHTRTNDLLNTHSWYRLSSYQQQALRAGNTPVEKKNNLHNAMMLITYWGENNRKEDNLHEYAYKEWAGMMQSFYQQRWKLYFDHLRNELEGRTTTPPDFFAWEREWVQQNEQVKKESLSGQSLNKIIQQVLY</sequence>
<feature type="domain" description="Alpha-N-acetylglucosaminidase tim-barrel" evidence="3">
    <location>
        <begin position="117"/>
        <end position="437"/>
    </location>
</feature>
<dbReference type="InterPro" id="IPR029018">
    <property type="entry name" value="Hex-like_dom2"/>
</dbReference>